<organism evidence="1 2">
    <name type="scientific">Neopusillimonas maritima</name>
    <dbReference type="NCBI Taxonomy" id="2026239"/>
    <lineage>
        <taxon>Bacteria</taxon>
        <taxon>Pseudomonadati</taxon>
        <taxon>Pseudomonadota</taxon>
        <taxon>Betaproteobacteria</taxon>
        <taxon>Burkholderiales</taxon>
        <taxon>Alcaligenaceae</taxon>
        <taxon>Neopusillimonas</taxon>
    </lineage>
</organism>
<keyword evidence="2" id="KW-1185">Reference proteome</keyword>
<gene>
    <name evidence="1" type="ORF">CJO09_13570</name>
</gene>
<dbReference type="Proteomes" id="UP000266483">
    <property type="component" value="Unassembled WGS sequence"/>
</dbReference>
<sequence length="96" mass="10734">MRPAWAHSCGCKSRHKLITANEVKRNCVRVTERGEEAWSISCEPMNKNRIEGVIKQGERARSREALVIKARWRKSGGCAVKGCVLTWGTLALILKG</sequence>
<evidence type="ECO:0000313" key="1">
    <source>
        <dbReference type="EMBL" id="RII82093.1"/>
    </source>
</evidence>
<reference evidence="1 2" key="1">
    <citation type="submission" date="2017-08" db="EMBL/GenBank/DDBJ databases">
        <title>Pusillimonas indicus sp. nov., a member of the family Alcaligenaceae isolated from surface seawater.</title>
        <authorList>
            <person name="Li J."/>
        </authorList>
    </citation>
    <scope>NUCLEOTIDE SEQUENCE [LARGE SCALE GENOMIC DNA]</scope>
    <source>
        <strain evidence="1 2">17-4A</strain>
    </source>
</reference>
<evidence type="ECO:0000313" key="2">
    <source>
        <dbReference type="Proteomes" id="UP000266483"/>
    </source>
</evidence>
<comment type="caution">
    <text evidence="1">The sequence shown here is derived from an EMBL/GenBank/DDBJ whole genome shotgun (WGS) entry which is preliminary data.</text>
</comment>
<name>A0ABX9MT86_9BURK</name>
<protein>
    <submittedName>
        <fullName evidence="1">Uncharacterized protein</fullName>
    </submittedName>
</protein>
<proteinExistence type="predicted"/>
<dbReference type="EMBL" id="NQOU01000006">
    <property type="protein sequence ID" value="RII82093.1"/>
    <property type="molecule type" value="Genomic_DNA"/>
</dbReference>
<accession>A0ABX9MT86</accession>